<dbReference type="PANTHER" id="PTHR30258">
    <property type="entry name" value="TYPE II SECRETION SYSTEM PROTEIN GSPE-RELATED"/>
    <property type="match status" value="1"/>
</dbReference>
<dbReference type="RefSeq" id="WP_367854295.1">
    <property type="nucleotide sequence ID" value="NZ_JBFOHK010000002.1"/>
</dbReference>
<dbReference type="Pfam" id="PF00437">
    <property type="entry name" value="T2SSE"/>
    <property type="match status" value="1"/>
</dbReference>
<keyword evidence="6" id="KW-1185">Reference proteome</keyword>
<feature type="domain" description="AAA+ ATPase" evidence="4">
    <location>
        <begin position="313"/>
        <end position="443"/>
    </location>
</feature>
<evidence type="ECO:0000313" key="5">
    <source>
        <dbReference type="EMBL" id="MEW9572245.1"/>
    </source>
</evidence>
<dbReference type="InterPro" id="IPR003593">
    <property type="entry name" value="AAA+_ATPase"/>
</dbReference>
<accession>A0ABV3QER5</accession>
<dbReference type="EMBL" id="JBFOHK010000002">
    <property type="protein sequence ID" value="MEW9572245.1"/>
    <property type="molecule type" value="Genomic_DNA"/>
</dbReference>
<organism evidence="5 6">
    <name type="scientific">Rhodanobacter lycopersici</name>
    <dbReference type="NCBI Taxonomy" id="3162487"/>
    <lineage>
        <taxon>Bacteria</taxon>
        <taxon>Pseudomonadati</taxon>
        <taxon>Pseudomonadota</taxon>
        <taxon>Gammaproteobacteria</taxon>
        <taxon>Lysobacterales</taxon>
        <taxon>Rhodanobacteraceae</taxon>
        <taxon>Rhodanobacter</taxon>
    </lineage>
</organism>
<proteinExistence type="inferred from homology"/>
<dbReference type="InterPro" id="IPR027417">
    <property type="entry name" value="P-loop_NTPase"/>
</dbReference>
<dbReference type="InterPro" id="IPR007831">
    <property type="entry name" value="T2SS_GspE_N"/>
</dbReference>
<evidence type="ECO:0000313" key="6">
    <source>
        <dbReference type="Proteomes" id="UP001556220"/>
    </source>
</evidence>
<gene>
    <name evidence="5" type="ORF">ABQJ54_10810</name>
</gene>
<dbReference type="SUPFAM" id="SSF52540">
    <property type="entry name" value="P-loop containing nucleoside triphosphate hydrolases"/>
    <property type="match status" value="1"/>
</dbReference>
<reference evidence="5 6" key="1">
    <citation type="submission" date="2024-06" db="EMBL/GenBank/DDBJ databases">
        <authorList>
            <person name="Woo H."/>
        </authorList>
    </citation>
    <scope>NUCLEOTIDE SEQUENCE [LARGE SCALE GENOMIC DNA]</scope>
    <source>
        <strain evidence="5 6">Si-c</strain>
    </source>
</reference>
<keyword evidence="2" id="KW-0547">Nucleotide-binding</keyword>
<dbReference type="Proteomes" id="UP001556220">
    <property type="component" value="Unassembled WGS sequence"/>
</dbReference>
<dbReference type="Pfam" id="PF05157">
    <property type="entry name" value="MshEN"/>
    <property type="match status" value="1"/>
</dbReference>
<evidence type="ECO:0000256" key="3">
    <source>
        <dbReference type="ARBA" id="ARBA00022840"/>
    </source>
</evidence>
<evidence type="ECO:0000256" key="2">
    <source>
        <dbReference type="ARBA" id="ARBA00022741"/>
    </source>
</evidence>
<comment type="similarity">
    <text evidence="1">Belongs to the GSP E family.</text>
</comment>
<evidence type="ECO:0000256" key="1">
    <source>
        <dbReference type="ARBA" id="ARBA00006611"/>
    </source>
</evidence>
<dbReference type="InterPro" id="IPR037257">
    <property type="entry name" value="T2SS_E_N_sf"/>
</dbReference>
<keyword evidence="3" id="KW-0067">ATP-binding</keyword>
<dbReference type="PANTHER" id="PTHR30258:SF2">
    <property type="entry name" value="COMG OPERON PROTEIN 1"/>
    <property type="match status" value="1"/>
</dbReference>
<dbReference type="CDD" id="cd01129">
    <property type="entry name" value="PulE-GspE-like"/>
    <property type="match status" value="1"/>
</dbReference>
<dbReference type="Gene3D" id="3.30.300.160">
    <property type="entry name" value="Type II secretion system, protein E, N-terminal domain"/>
    <property type="match status" value="1"/>
</dbReference>
<dbReference type="Gene3D" id="3.30.450.90">
    <property type="match status" value="1"/>
</dbReference>
<dbReference type="SMART" id="SM00382">
    <property type="entry name" value="AAA"/>
    <property type="match status" value="1"/>
</dbReference>
<evidence type="ECO:0000259" key="4">
    <source>
        <dbReference type="SMART" id="SM00382"/>
    </source>
</evidence>
<comment type="caution">
    <text evidence="5">The sequence shown here is derived from an EMBL/GenBank/DDBJ whole genome shotgun (WGS) entry which is preliminary data.</text>
</comment>
<dbReference type="SUPFAM" id="SSF160246">
    <property type="entry name" value="EspE N-terminal domain-like"/>
    <property type="match status" value="1"/>
</dbReference>
<protein>
    <submittedName>
        <fullName evidence="5">GspE/PulE family protein</fullName>
    </submittedName>
</protein>
<dbReference type="InterPro" id="IPR001482">
    <property type="entry name" value="T2SS/T4SS_dom"/>
</dbReference>
<dbReference type="Gene3D" id="3.40.50.300">
    <property type="entry name" value="P-loop containing nucleotide triphosphate hydrolases"/>
    <property type="match status" value="1"/>
</dbReference>
<sequence>MARSDFVQGLAEHGVIHESEIEELPQRYGSRDFEIASGLYSSLSLPEDRELLGHLYGTSIGKAYVPLAKTLFQPEALDRIVRDMALKLQCVPIYYLGNVLTYATPHPEDAAAIASLAKLVGGPVSPVFAFPQEIANCIEIQYGNAGELQRMCDELSDQVKRPDEITPEQLKLFASSAGVVNLVRGLLLYCIKNNASDIHIQPTAKFLAVRFRIDGQLRTLLTLSQALKEPVLVRLKVLSSLNVVEKRKPQDGRVTLELKDRSYDFRLSTVPTTFGEKAVLRAIGSSDQIVKSLDELGLSRRNRKLLDDLIKVPHGVLYVTGPTGSGKTTTLYSALSSLNTPDVNIVTVEDPVELRIDGLSQIQVNSAVELDFAKALRAILRQDPEVVLVGEIRDLETAHIASQAALTGHLVMTTLHTNNSFQAITRLMDIGLDPYMVAPSVIGVMAQRLVRRICKHCKEKYAPSSELLNALFKDWNNEEVHFYRGRGCEACRNSGYAGRIAIHEIFVMTDDIRDMITRRASITEITREAVRHGFTSMRYDGILKVLQGLTTLDEVDRVTTVVRPQE</sequence>
<name>A0ABV3QER5_9GAMM</name>